<comment type="caution">
    <text evidence="1">The sequence shown here is derived from an EMBL/GenBank/DDBJ whole genome shotgun (WGS) entry which is preliminary data.</text>
</comment>
<reference evidence="1 2" key="1">
    <citation type="journal article" date="2013" name="BMC Genomics">
        <title>Comparative genomics reveals distinct host-interacting traits of three major human-associated propionibacteria.</title>
        <authorList>
            <person name="Mak T.N."/>
            <person name="Schmid M."/>
            <person name="Brzuszkiewicz E."/>
            <person name="Zeng G."/>
            <person name="Meyer R."/>
            <person name="Sfanos K.S."/>
            <person name="Brinkmann V."/>
            <person name="Meyer T.F."/>
            <person name="Bruggemann H."/>
        </authorList>
    </citation>
    <scope>NUCLEOTIDE SEQUENCE [LARGE SCALE GENOMIC DNA]</scope>
    <source>
        <strain evidence="1 2">TM11</strain>
    </source>
</reference>
<protein>
    <submittedName>
        <fullName evidence="1">Transcriptional regulator, TetR family protein</fullName>
    </submittedName>
</protein>
<evidence type="ECO:0000313" key="1">
    <source>
        <dbReference type="EMBL" id="ERF67046.1"/>
    </source>
</evidence>
<evidence type="ECO:0000313" key="2">
    <source>
        <dbReference type="Proteomes" id="UP000053711"/>
    </source>
</evidence>
<proteinExistence type="predicted"/>
<accession>A0ACB4UPB8</accession>
<sequence>MTMTQDTGQARPDVRAAILASAAQNFQEHGYSGADLRTIARDAGYTKGAIYSSFGSKPELFCQVCMAHSRIELESIAQTIDQVRTSGSSDPVGDFSRRVATSLMDDVPWQLRLAEFRQISNSDPKVALAYRDLVVQRFDAICEALATFSPSMGIDGADMQTMSIAILGLANAMALEHCALPDIVTESLVADAICRTIKGILQ</sequence>
<gene>
    <name evidence="1" type="ORF">H640_04083</name>
</gene>
<keyword evidence="2" id="KW-1185">Reference proteome</keyword>
<organism evidence="1 2">
    <name type="scientific">Cutibacterium granulosum TM11</name>
    <dbReference type="NCBI Taxonomy" id="1292373"/>
    <lineage>
        <taxon>Bacteria</taxon>
        <taxon>Bacillati</taxon>
        <taxon>Actinomycetota</taxon>
        <taxon>Actinomycetes</taxon>
        <taxon>Propionibacteriales</taxon>
        <taxon>Propionibacteriaceae</taxon>
        <taxon>Cutibacterium</taxon>
    </lineage>
</organism>
<dbReference type="Proteomes" id="UP000053711">
    <property type="component" value="Unassembled WGS sequence"/>
</dbReference>
<name>A0ACB4UPB8_9ACTN</name>
<dbReference type="EMBL" id="AOST01000037">
    <property type="protein sequence ID" value="ERF67046.1"/>
    <property type="molecule type" value="Genomic_DNA"/>
</dbReference>